<evidence type="ECO:0000313" key="1">
    <source>
        <dbReference type="EMBL" id="GAI52962.1"/>
    </source>
</evidence>
<reference evidence="1" key="1">
    <citation type="journal article" date="2014" name="Front. Microbiol.">
        <title>High frequency of phylogenetically diverse reductive dehalogenase-homologous genes in deep subseafloor sedimentary metagenomes.</title>
        <authorList>
            <person name="Kawai M."/>
            <person name="Futagami T."/>
            <person name="Toyoda A."/>
            <person name="Takaki Y."/>
            <person name="Nishi S."/>
            <person name="Hori S."/>
            <person name="Arai W."/>
            <person name="Tsubouchi T."/>
            <person name="Morono Y."/>
            <person name="Uchiyama I."/>
            <person name="Ito T."/>
            <person name="Fujiyama A."/>
            <person name="Inagaki F."/>
            <person name="Takami H."/>
        </authorList>
    </citation>
    <scope>NUCLEOTIDE SEQUENCE</scope>
    <source>
        <strain evidence="1">Expedition CK06-06</strain>
    </source>
</reference>
<comment type="caution">
    <text evidence="1">The sequence shown here is derived from an EMBL/GenBank/DDBJ whole genome shotgun (WGS) entry which is preliminary data.</text>
</comment>
<dbReference type="Gene3D" id="3.50.50.60">
    <property type="entry name" value="FAD/NAD(P)-binding domain"/>
    <property type="match status" value="1"/>
</dbReference>
<gene>
    <name evidence="1" type="ORF">S06H3_56495</name>
</gene>
<name>X1P9J9_9ZZZZ</name>
<protein>
    <recommendedName>
        <fullName evidence="2">FAD/NAD(P)-binding domain-containing protein</fullName>
    </recommendedName>
</protein>
<organism evidence="1">
    <name type="scientific">marine sediment metagenome</name>
    <dbReference type="NCBI Taxonomy" id="412755"/>
    <lineage>
        <taxon>unclassified sequences</taxon>
        <taxon>metagenomes</taxon>
        <taxon>ecological metagenomes</taxon>
    </lineage>
</organism>
<evidence type="ECO:0008006" key="2">
    <source>
        <dbReference type="Google" id="ProtNLM"/>
    </source>
</evidence>
<proteinExistence type="predicted"/>
<dbReference type="AlphaFoldDB" id="X1P9J9"/>
<dbReference type="InterPro" id="IPR036188">
    <property type="entry name" value="FAD/NAD-bd_sf"/>
</dbReference>
<dbReference type="SUPFAM" id="SSF51905">
    <property type="entry name" value="FAD/NAD(P)-binding domain"/>
    <property type="match status" value="1"/>
</dbReference>
<accession>X1P9J9</accession>
<sequence>MYAAGDVTTSPVKQIGTAVGQAIIAATEAFGYTKQPYYYKG</sequence>
<dbReference type="EMBL" id="BARV01036342">
    <property type="protein sequence ID" value="GAI52962.1"/>
    <property type="molecule type" value="Genomic_DNA"/>
</dbReference>